<feature type="transmembrane region" description="Helical" evidence="8">
    <location>
        <begin position="449"/>
        <end position="465"/>
    </location>
</feature>
<dbReference type="NCBIfam" id="TIGR00879">
    <property type="entry name" value="SP"/>
    <property type="match status" value="1"/>
</dbReference>
<dbReference type="InterPro" id="IPR005828">
    <property type="entry name" value="MFS_sugar_transport-like"/>
</dbReference>
<feature type="region of interest" description="Disordered" evidence="7">
    <location>
        <begin position="660"/>
        <end position="697"/>
    </location>
</feature>
<evidence type="ECO:0000256" key="4">
    <source>
        <dbReference type="ARBA" id="ARBA00022692"/>
    </source>
</evidence>
<sequence>MGESSNLDAAGDMDEPALFSPFVRLAVQLVNAMARFLGLRGRPLASAISVTCGLCFLCFGYAQGVMGGLLTVQQFLDRFPEVDIVNDSSFHHAWVTGLTVGTWHLGCIVSAVATIFIGDLLGRRRTLIIGLTFWVIGEIIQTSSYSFPQFIVGRAIAGFGNGFTTSTAPAYQAECVKSHRKGTILMISAGAFVSAGIAFSYWFVFGCAYISNSSASWRVPIALQIVFALPAIFMLSVLPESPRWLILTGREQEALTVLAALNDDEPDSFETKDEFLQIKDAILIMAQGSGASMFSNKERRGFHRVVLAYFVQVFQQGTGINLVLQYLSWIFLTRMSFDGWLARLLASCSATVYFLASFIVVVGIDRFWGRRSLMMFGATGMCACMVLVTVMQYLWAEHGNQAGRIASTVFLFIFSVFFAIGWQGMAWLYQVEIVPLRIRGPANGLSTSANWLLNFVIVFITPIAFQRISYRTWIIFAATNFAIVPLVYFYYPETAFRSLEEVDVIFQLADDAPGNPWLTAVKISKSEPLWFGKQDPEKRLNFNYGNSSWHQRLVESLASRGSGSGTDSGTAKRRPWTNGESPDATLSSFPGERKRSESPVDARFGTSAPLSPSTTMKMTTTITSDKHQRRKLQKRNSSSRASSRHSYTGHYQDAAPVFGLYHTDTDDSAPPPVVPLQRSRPPSHQRTRSRSQGSIHSVRPEWWTETLAPVPINARSRSNSQVGSISIMESHMDHPRVCRASSRVSQRSRSAGVSNNALNRFINPDLLAEDDDDYDQPYRRSASSHVQPQLLHHFPSSSSYNHPHHSRRSDADLFIDFSNGRDSIEDAYPGALDTEEPGRGRSDISRTPSQRETYLPDGVYEVVEGRVSQLSAGRAPGSGGNGSERRVSARGAGRAR</sequence>
<dbReference type="InterPro" id="IPR020846">
    <property type="entry name" value="MFS_dom"/>
</dbReference>
<dbReference type="InterPro" id="IPR003663">
    <property type="entry name" value="Sugar/inositol_transpt"/>
</dbReference>
<dbReference type="InterPro" id="IPR036259">
    <property type="entry name" value="MFS_trans_sf"/>
</dbReference>
<feature type="domain" description="Major facilitator superfamily (MFS) profile" evidence="9">
    <location>
        <begin position="48"/>
        <end position="495"/>
    </location>
</feature>
<keyword evidence="6 8" id="KW-0472">Membrane</keyword>
<evidence type="ECO:0000313" key="11">
    <source>
        <dbReference type="Proteomes" id="UP000472372"/>
    </source>
</evidence>
<organism evidence="10 11">
    <name type="scientific">Pyrenophora teres f. teres</name>
    <dbReference type="NCBI Taxonomy" id="97479"/>
    <lineage>
        <taxon>Eukaryota</taxon>
        <taxon>Fungi</taxon>
        <taxon>Dikarya</taxon>
        <taxon>Ascomycota</taxon>
        <taxon>Pezizomycotina</taxon>
        <taxon>Dothideomycetes</taxon>
        <taxon>Pleosporomycetidae</taxon>
        <taxon>Pleosporales</taxon>
        <taxon>Pleosporineae</taxon>
        <taxon>Pleosporaceae</taxon>
        <taxon>Pyrenophora</taxon>
    </lineage>
</organism>
<dbReference type="PROSITE" id="PS00217">
    <property type="entry name" value="SUGAR_TRANSPORT_2"/>
    <property type="match status" value="1"/>
</dbReference>
<dbReference type="Pfam" id="PF00083">
    <property type="entry name" value="Sugar_tr"/>
    <property type="match status" value="1"/>
</dbReference>
<dbReference type="InterPro" id="IPR050360">
    <property type="entry name" value="MFS_Sugar_Transporters"/>
</dbReference>
<feature type="transmembrane region" description="Helical" evidence="8">
    <location>
        <begin position="340"/>
        <end position="364"/>
    </location>
</feature>
<evidence type="ECO:0000256" key="6">
    <source>
        <dbReference type="ARBA" id="ARBA00023136"/>
    </source>
</evidence>
<keyword evidence="4 8" id="KW-0812">Transmembrane</keyword>
<dbReference type="PRINTS" id="PR00171">
    <property type="entry name" value="SUGRTRNSPORT"/>
</dbReference>
<feature type="transmembrane region" description="Helical" evidence="8">
    <location>
        <begin position="217"/>
        <end position="238"/>
    </location>
</feature>
<gene>
    <name evidence="10" type="ORF">PTTW11_06599</name>
</gene>
<reference evidence="10" key="1">
    <citation type="submission" date="2021-02" db="EMBL/GenBank/DDBJ databases">
        <authorList>
            <person name="Syme A R."/>
            <person name="Syme A R."/>
            <person name="Moolhuijzen P."/>
        </authorList>
    </citation>
    <scope>NUCLEOTIDE SEQUENCE</scope>
    <source>
        <strain evidence="10">W1-1</strain>
    </source>
</reference>
<feature type="transmembrane region" description="Helical" evidence="8">
    <location>
        <begin position="17"/>
        <end position="37"/>
    </location>
</feature>
<feature type="region of interest" description="Disordered" evidence="7">
    <location>
        <begin position="824"/>
        <end position="896"/>
    </location>
</feature>
<dbReference type="AlphaFoldDB" id="A0A6S6W4G9"/>
<dbReference type="PANTHER" id="PTHR48022">
    <property type="entry name" value="PLASTIDIC GLUCOSE TRANSPORTER 4"/>
    <property type="match status" value="1"/>
</dbReference>
<evidence type="ECO:0000256" key="5">
    <source>
        <dbReference type="ARBA" id="ARBA00022989"/>
    </source>
</evidence>
<evidence type="ECO:0000256" key="8">
    <source>
        <dbReference type="SAM" id="Phobius"/>
    </source>
</evidence>
<feature type="compositionally biased region" description="Basic and acidic residues" evidence="7">
    <location>
        <begin position="591"/>
        <end position="600"/>
    </location>
</feature>
<feature type="transmembrane region" description="Helical" evidence="8">
    <location>
        <begin position="376"/>
        <end position="396"/>
    </location>
</feature>
<proteinExistence type="inferred from homology"/>
<feature type="transmembrane region" description="Helical" evidence="8">
    <location>
        <begin position="408"/>
        <end position="429"/>
    </location>
</feature>
<feature type="transmembrane region" description="Helical" evidence="8">
    <location>
        <begin position="184"/>
        <end position="211"/>
    </location>
</feature>
<feature type="region of interest" description="Disordered" evidence="7">
    <location>
        <begin position="559"/>
        <end position="648"/>
    </location>
</feature>
<evidence type="ECO:0000256" key="1">
    <source>
        <dbReference type="ARBA" id="ARBA00004141"/>
    </source>
</evidence>
<evidence type="ECO:0000256" key="3">
    <source>
        <dbReference type="ARBA" id="ARBA00022448"/>
    </source>
</evidence>
<keyword evidence="5 8" id="KW-1133">Transmembrane helix</keyword>
<protein>
    <submittedName>
        <fullName evidence="10">AraJ</fullName>
    </submittedName>
</protein>
<evidence type="ECO:0000256" key="7">
    <source>
        <dbReference type="SAM" id="MobiDB-lite"/>
    </source>
</evidence>
<evidence type="ECO:0000256" key="2">
    <source>
        <dbReference type="ARBA" id="ARBA00010992"/>
    </source>
</evidence>
<evidence type="ECO:0000259" key="9">
    <source>
        <dbReference type="PROSITE" id="PS50850"/>
    </source>
</evidence>
<dbReference type="GO" id="GO:0016020">
    <property type="term" value="C:membrane"/>
    <property type="evidence" value="ECO:0007669"/>
    <property type="project" value="UniProtKB-SubCell"/>
</dbReference>
<dbReference type="EMBL" id="HG992981">
    <property type="protein sequence ID" value="CAE7179634.1"/>
    <property type="molecule type" value="Genomic_DNA"/>
</dbReference>
<dbReference type="Gene3D" id="1.20.1250.20">
    <property type="entry name" value="MFS general substrate transporter like domains"/>
    <property type="match status" value="1"/>
</dbReference>
<keyword evidence="3" id="KW-0813">Transport</keyword>
<evidence type="ECO:0000313" key="10">
    <source>
        <dbReference type="EMBL" id="CAE7179634.1"/>
    </source>
</evidence>
<feature type="transmembrane region" description="Helical" evidence="8">
    <location>
        <begin position="472"/>
        <end position="491"/>
    </location>
</feature>
<dbReference type="Proteomes" id="UP000472372">
    <property type="component" value="Chromosome 5"/>
</dbReference>
<feature type="compositionally biased region" description="Low complexity" evidence="7">
    <location>
        <begin position="559"/>
        <end position="569"/>
    </location>
</feature>
<accession>A0A6S6W4G9</accession>
<name>A0A6S6W4G9_9PLEO</name>
<dbReference type="PROSITE" id="PS50850">
    <property type="entry name" value="MFS"/>
    <property type="match status" value="1"/>
</dbReference>
<dbReference type="GO" id="GO:0005351">
    <property type="term" value="F:carbohydrate:proton symporter activity"/>
    <property type="evidence" value="ECO:0007669"/>
    <property type="project" value="TreeGrafter"/>
</dbReference>
<feature type="compositionally biased region" description="Low complexity" evidence="7">
    <location>
        <begin position="635"/>
        <end position="646"/>
    </location>
</feature>
<comment type="subcellular location">
    <subcellularLocation>
        <location evidence="1">Membrane</location>
        <topology evidence="1">Multi-pass membrane protein</topology>
    </subcellularLocation>
</comment>
<feature type="transmembrane region" description="Helical" evidence="8">
    <location>
        <begin position="103"/>
        <end position="121"/>
    </location>
</feature>
<dbReference type="SUPFAM" id="SSF103473">
    <property type="entry name" value="MFS general substrate transporter"/>
    <property type="match status" value="1"/>
</dbReference>
<feature type="compositionally biased region" description="Polar residues" evidence="7">
    <location>
        <begin position="578"/>
        <end position="588"/>
    </location>
</feature>
<dbReference type="PANTHER" id="PTHR48022:SF68">
    <property type="entry name" value="MAJOR FACILITATOR SUPERFAMILY (MFS) PROFILE DOMAIN-CONTAINING PROTEIN-RELATED"/>
    <property type="match status" value="1"/>
</dbReference>
<feature type="compositionally biased region" description="Low complexity" evidence="7">
    <location>
        <begin position="614"/>
        <end position="623"/>
    </location>
</feature>
<feature type="transmembrane region" description="Helical" evidence="8">
    <location>
        <begin position="44"/>
        <end position="62"/>
    </location>
</feature>
<dbReference type="InterPro" id="IPR005829">
    <property type="entry name" value="Sugar_transporter_CS"/>
</dbReference>
<comment type="similarity">
    <text evidence="2">Belongs to the major facilitator superfamily. Sugar transporter (TC 2.A.1.1) family.</text>
</comment>